<keyword evidence="3" id="KW-1185">Reference proteome</keyword>
<evidence type="ECO:0000256" key="1">
    <source>
        <dbReference type="SAM" id="Phobius"/>
    </source>
</evidence>
<protein>
    <recommendedName>
        <fullName evidence="4">HNH nuclease domain-containing protein</fullName>
    </recommendedName>
</protein>
<organism evidence="2 3">
    <name type="scientific">Mucor circinelloides f. circinelloides (strain 1006PhL)</name>
    <name type="common">Mucormycosis agent</name>
    <name type="synonym">Calyptromyces circinelloides</name>
    <dbReference type="NCBI Taxonomy" id="1220926"/>
    <lineage>
        <taxon>Eukaryota</taxon>
        <taxon>Fungi</taxon>
        <taxon>Fungi incertae sedis</taxon>
        <taxon>Mucoromycota</taxon>
        <taxon>Mucoromycotina</taxon>
        <taxon>Mucoromycetes</taxon>
        <taxon>Mucorales</taxon>
        <taxon>Mucorineae</taxon>
        <taxon>Mucoraceae</taxon>
        <taxon>Mucor</taxon>
    </lineage>
</organism>
<dbReference type="AlphaFoldDB" id="S2KC42"/>
<dbReference type="SUPFAM" id="SSF54060">
    <property type="entry name" value="His-Me finger endonucleases"/>
    <property type="match status" value="1"/>
</dbReference>
<proteinExistence type="predicted"/>
<evidence type="ECO:0000313" key="3">
    <source>
        <dbReference type="Proteomes" id="UP000014254"/>
    </source>
</evidence>
<dbReference type="VEuPathDB" id="FungiDB:HMPREF1544_00147"/>
<dbReference type="STRING" id="1220926.S2KC42"/>
<keyword evidence="1" id="KW-0472">Membrane</keyword>
<evidence type="ECO:0000313" key="2">
    <source>
        <dbReference type="EMBL" id="EPB93073.1"/>
    </source>
</evidence>
<reference evidence="3" key="1">
    <citation type="submission" date="2013-05" db="EMBL/GenBank/DDBJ databases">
        <title>The Genome sequence of Mucor circinelloides f. circinelloides 1006PhL.</title>
        <authorList>
            <consortium name="The Broad Institute Genomics Platform"/>
            <person name="Cuomo C."/>
            <person name="Earl A."/>
            <person name="Findley K."/>
            <person name="Lee S.C."/>
            <person name="Walker B."/>
            <person name="Young S."/>
            <person name="Zeng Q."/>
            <person name="Gargeya S."/>
            <person name="Fitzgerald M."/>
            <person name="Haas B."/>
            <person name="Abouelleil A."/>
            <person name="Allen A.W."/>
            <person name="Alvarado L."/>
            <person name="Arachchi H.M."/>
            <person name="Berlin A.M."/>
            <person name="Chapman S.B."/>
            <person name="Gainer-Dewar J."/>
            <person name="Goldberg J."/>
            <person name="Griggs A."/>
            <person name="Gujja S."/>
            <person name="Hansen M."/>
            <person name="Howarth C."/>
            <person name="Imamovic A."/>
            <person name="Ireland A."/>
            <person name="Larimer J."/>
            <person name="McCowan C."/>
            <person name="Murphy C."/>
            <person name="Pearson M."/>
            <person name="Poon T.W."/>
            <person name="Priest M."/>
            <person name="Roberts A."/>
            <person name="Saif S."/>
            <person name="Shea T."/>
            <person name="Sisk P."/>
            <person name="Sykes S."/>
            <person name="Wortman J."/>
            <person name="Nusbaum C."/>
            <person name="Birren B."/>
        </authorList>
    </citation>
    <scope>NUCLEOTIDE SEQUENCE [LARGE SCALE GENOMIC DNA]</scope>
    <source>
        <strain evidence="3">1006PhL</strain>
    </source>
</reference>
<gene>
    <name evidence="2" type="ORF">HMPREF1544_00147</name>
</gene>
<keyword evidence="1" id="KW-0812">Transmembrane</keyword>
<evidence type="ECO:0008006" key="4">
    <source>
        <dbReference type="Google" id="ProtNLM"/>
    </source>
</evidence>
<dbReference type="Gene3D" id="3.90.75.20">
    <property type="match status" value="1"/>
</dbReference>
<keyword evidence="1" id="KW-1133">Transmembrane helix</keyword>
<sequence>MTYCLVSNRGRVYFTRTRTFLSWYEGAQSYAAVILYYNTLFVYFAVYRLVWSAFNERAIRPGFVMGHLDMGRQNNNPSNLEEATF</sequence>
<dbReference type="Proteomes" id="UP000014254">
    <property type="component" value="Unassembled WGS sequence"/>
</dbReference>
<dbReference type="EMBL" id="KE123896">
    <property type="protein sequence ID" value="EPB93073.1"/>
    <property type="molecule type" value="Genomic_DNA"/>
</dbReference>
<accession>S2KC42</accession>
<name>S2KC42_MUCC1</name>
<feature type="transmembrane region" description="Helical" evidence="1">
    <location>
        <begin position="30"/>
        <end position="50"/>
    </location>
</feature>
<dbReference type="OrthoDB" id="2290985at2759"/>
<dbReference type="InParanoid" id="S2KC42"/>
<dbReference type="InterPro" id="IPR044925">
    <property type="entry name" value="His-Me_finger_sf"/>
</dbReference>